<accession>A0A0C9MWB7</accession>
<feature type="region of interest" description="Disordered" evidence="1">
    <location>
        <begin position="99"/>
        <end position="123"/>
    </location>
</feature>
<evidence type="ECO:0000256" key="1">
    <source>
        <dbReference type="SAM" id="MobiDB-lite"/>
    </source>
</evidence>
<organism evidence="2">
    <name type="scientific">Mucor ambiguus</name>
    <dbReference type="NCBI Taxonomy" id="91626"/>
    <lineage>
        <taxon>Eukaryota</taxon>
        <taxon>Fungi</taxon>
        <taxon>Fungi incertae sedis</taxon>
        <taxon>Mucoromycota</taxon>
        <taxon>Mucoromycotina</taxon>
        <taxon>Mucoromycetes</taxon>
        <taxon>Mucorales</taxon>
        <taxon>Mucorineae</taxon>
        <taxon>Mucoraceae</taxon>
        <taxon>Mucor</taxon>
    </lineage>
</organism>
<keyword evidence="3" id="KW-1185">Reference proteome</keyword>
<evidence type="ECO:0000313" key="2">
    <source>
        <dbReference type="EMBL" id="GAN07782.1"/>
    </source>
</evidence>
<dbReference type="EMBL" id="DF836465">
    <property type="protein sequence ID" value="GAN07782.1"/>
    <property type="molecule type" value="Genomic_DNA"/>
</dbReference>
<protein>
    <submittedName>
        <fullName evidence="2">Uncharacterized protein</fullName>
    </submittedName>
</protein>
<sequence length="522" mass="58788">MNYFLKTPSNEWDTKKAFNDYLQFCDGDEIMDKMKQDLVELKNSQNVGINIKRKAESFIITLDKKKAQLRANDSSSGAQSIFNQQNSRGVINNHMGTVNISNKRESVTSTSSSSKKKQKSACTSNVSTCTRETEIENLFNPNDESASASSLTLSHVPTRIEDLDPSDFSANVTDPYIVNGKDINSHFCQYQRAVALKNKREGLLVECNTYELLALNNILLVKNGQCSTLMKLYFSEATMTEIKHDIKAKLHVNNQGIKNNVKAGVDAVLKDYKDGNIACRSAVKRINEYKSDDTQLHPLDFILVGIENLIQKIPKQKFNGLIRENTISCSYVEPVLAPMFTDPDANKHLQWLNTKVLDESSKQFDFAVRELVGSNWMGPTLIGEVKGEDQRHDKYICLLDLIRIGSTSVDSINFNLYEAVLGVHIVGLQMTFYITTLQASGLYIMLEICTVTLPRDATELRSYLANADELLIVAQYANHCKVSDNKERLQSMSAATVSTPEFERFIASSRDRQRECPIVYHH</sequence>
<dbReference type="OrthoDB" id="2248794at2759"/>
<dbReference type="Proteomes" id="UP000053815">
    <property type="component" value="Unassembled WGS sequence"/>
</dbReference>
<evidence type="ECO:0000313" key="3">
    <source>
        <dbReference type="Proteomes" id="UP000053815"/>
    </source>
</evidence>
<dbReference type="STRING" id="91626.A0A0C9MWB7"/>
<gene>
    <name evidence="2" type="ORF">MAM1_0176c07286</name>
</gene>
<name>A0A0C9MWB7_9FUNG</name>
<reference evidence="2" key="1">
    <citation type="submission" date="2014-09" db="EMBL/GenBank/DDBJ databases">
        <title>Draft genome sequence of an oleaginous Mucoromycotina fungus Mucor ambiguus NBRC6742.</title>
        <authorList>
            <person name="Takeda I."/>
            <person name="Yamane N."/>
            <person name="Morita T."/>
            <person name="Tamano K."/>
            <person name="Machida M."/>
            <person name="Baker S."/>
            <person name="Koike H."/>
        </authorList>
    </citation>
    <scope>NUCLEOTIDE SEQUENCE</scope>
    <source>
        <strain evidence="2">NBRC 6742</strain>
    </source>
</reference>
<proteinExistence type="predicted"/>
<dbReference type="AlphaFoldDB" id="A0A0C9MWB7"/>